<dbReference type="AlphaFoldDB" id="A0A8K0G8X4"/>
<reference evidence="1" key="1">
    <citation type="submission" date="2019-08" db="EMBL/GenBank/DDBJ databases">
        <title>The genome of the North American firefly Photinus pyralis.</title>
        <authorList>
            <consortium name="Photinus pyralis genome working group"/>
            <person name="Fallon T.R."/>
            <person name="Sander Lower S.E."/>
            <person name="Weng J.-K."/>
        </authorList>
    </citation>
    <scope>NUCLEOTIDE SEQUENCE</scope>
    <source>
        <strain evidence="1">TRF0915ILg1</strain>
        <tissue evidence="1">Whole body</tissue>
    </source>
</reference>
<proteinExistence type="predicted"/>
<dbReference type="EMBL" id="VTPC01050485">
    <property type="protein sequence ID" value="KAF2890534.1"/>
    <property type="molecule type" value="Genomic_DNA"/>
</dbReference>
<feature type="non-terminal residue" evidence="1">
    <location>
        <position position="1"/>
    </location>
</feature>
<gene>
    <name evidence="1" type="ORF">ILUMI_15639</name>
</gene>
<evidence type="ECO:0000313" key="1">
    <source>
        <dbReference type="EMBL" id="KAF2890534.1"/>
    </source>
</evidence>
<keyword evidence="2" id="KW-1185">Reference proteome</keyword>
<dbReference type="Proteomes" id="UP000801492">
    <property type="component" value="Unassembled WGS sequence"/>
</dbReference>
<dbReference type="GO" id="GO:0003676">
    <property type="term" value="F:nucleic acid binding"/>
    <property type="evidence" value="ECO:0007669"/>
    <property type="project" value="InterPro"/>
</dbReference>
<dbReference type="PANTHER" id="PTHR47326:SF1">
    <property type="entry name" value="HTH PSQ-TYPE DOMAIN-CONTAINING PROTEIN"/>
    <property type="match status" value="1"/>
</dbReference>
<dbReference type="PANTHER" id="PTHR47326">
    <property type="entry name" value="TRANSPOSABLE ELEMENT TC3 TRANSPOSASE-LIKE PROTEIN"/>
    <property type="match status" value="1"/>
</dbReference>
<comment type="caution">
    <text evidence="1">The sequence shown here is derived from an EMBL/GenBank/DDBJ whole genome shotgun (WGS) entry which is preliminary data.</text>
</comment>
<dbReference type="InterPro" id="IPR036397">
    <property type="entry name" value="RNaseH_sf"/>
</dbReference>
<dbReference type="Gene3D" id="3.30.420.10">
    <property type="entry name" value="Ribonuclease H-like superfamily/Ribonuclease H"/>
    <property type="match status" value="1"/>
</dbReference>
<evidence type="ECO:0000313" key="2">
    <source>
        <dbReference type="Proteomes" id="UP000801492"/>
    </source>
</evidence>
<organism evidence="1 2">
    <name type="scientific">Ignelater luminosus</name>
    <name type="common">Cucubano</name>
    <name type="synonym">Pyrophorus luminosus</name>
    <dbReference type="NCBI Taxonomy" id="2038154"/>
    <lineage>
        <taxon>Eukaryota</taxon>
        <taxon>Metazoa</taxon>
        <taxon>Ecdysozoa</taxon>
        <taxon>Arthropoda</taxon>
        <taxon>Hexapoda</taxon>
        <taxon>Insecta</taxon>
        <taxon>Pterygota</taxon>
        <taxon>Neoptera</taxon>
        <taxon>Endopterygota</taxon>
        <taxon>Coleoptera</taxon>
        <taxon>Polyphaga</taxon>
        <taxon>Elateriformia</taxon>
        <taxon>Elateroidea</taxon>
        <taxon>Elateridae</taxon>
        <taxon>Agrypninae</taxon>
        <taxon>Pyrophorini</taxon>
        <taxon>Ignelater</taxon>
    </lineage>
</organism>
<protein>
    <submittedName>
        <fullName evidence="1">Uncharacterized protein</fullName>
    </submittedName>
</protein>
<sequence>KIFLNGLPLAQDIRIWCQHDGARAHNKRAVITYLNYRFDNRVITTNAPVQWSARSTDLTPLDYYLWGIIKNKVYGSRFNYNNLEQLREAVMEAFNRINRSTLRKVTNSVAKQCRLCLANNGQHFEYLL</sequence>
<dbReference type="OrthoDB" id="6767711at2759"/>
<accession>A0A8K0G8X4</accession>
<name>A0A8K0G8X4_IGNLU</name>